<dbReference type="SMART" id="SM00342">
    <property type="entry name" value="HTH_ARAC"/>
    <property type="match status" value="1"/>
</dbReference>
<dbReference type="InterPro" id="IPR018062">
    <property type="entry name" value="HTH_AraC-typ_CS"/>
</dbReference>
<sequence length="342" mass="37954">MRILQRSAFHDDLHPRYRPYALPMARNVVLARGGAMATETDNLQTAYPRNSGFEKWFRMPDAAQLSVKGINKSSLAVTEIRYDRPDYGMTDPVIRQDGFTIGLQLRPYDFHELWYDGKAIPVHGVRPGDTLLFDLRTVQAARLTVPFHSLQFFLSRGLLNELADDLGSPPIDEIHCRKATPVTDPVIARLGAAVRPALMAPDQANDLFASHLMLALSIYVCATYGDLRTPRDLPGGLSAWQERAAKELIEAHIDGSLALARVAAVCGLSTSHFAHAFKASIGVAPHRWLLQRRVERAKALLAGRESLTDIALACGFADQSHLTRVFRRATGFSPGAWRQQLH</sequence>
<dbReference type="GO" id="GO:0003700">
    <property type="term" value="F:DNA-binding transcription factor activity"/>
    <property type="evidence" value="ECO:0007669"/>
    <property type="project" value="InterPro"/>
</dbReference>
<dbReference type="InterPro" id="IPR050204">
    <property type="entry name" value="AraC_XylS_family_regulators"/>
</dbReference>
<evidence type="ECO:0000256" key="1">
    <source>
        <dbReference type="ARBA" id="ARBA00023015"/>
    </source>
</evidence>
<protein>
    <submittedName>
        <fullName evidence="5">Helix-turn-helix transcriptional regulator</fullName>
    </submittedName>
</protein>
<evidence type="ECO:0000313" key="5">
    <source>
        <dbReference type="EMBL" id="QEE21123.1"/>
    </source>
</evidence>
<evidence type="ECO:0000256" key="2">
    <source>
        <dbReference type="ARBA" id="ARBA00023125"/>
    </source>
</evidence>
<dbReference type="PANTHER" id="PTHR46796">
    <property type="entry name" value="HTH-TYPE TRANSCRIPTIONAL ACTIVATOR RHAS-RELATED"/>
    <property type="match status" value="1"/>
</dbReference>
<dbReference type="GO" id="GO:0043565">
    <property type="term" value="F:sequence-specific DNA binding"/>
    <property type="evidence" value="ECO:0007669"/>
    <property type="project" value="InterPro"/>
</dbReference>
<keyword evidence="1" id="KW-0805">Transcription regulation</keyword>
<reference evidence="5 6" key="1">
    <citation type="journal article" date="2015" name="Int. J. Syst. Evol. Microbiol.">
        <title>Youhaiella tibetensis gen. nov., sp. nov., isolated from subsurface sediment.</title>
        <authorList>
            <person name="Wang Y.X."/>
            <person name="Huang F.Q."/>
            <person name="Nogi Y."/>
            <person name="Pang S.J."/>
            <person name="Wang P.K."/>
            <person name="Lv J."/>
        </authorList>
    </citation>
    <scope>NUCLEOTIDE SEQUENCE [LARGE SCALE GENOMIC DNA]</scope>
    <source>
        <strain evidence="6">fig4</strain>
    </source>
</reference>
<organism evidence="5 6">
    <name type="scientific">Paradevosia tibetensis</name>
    <dbReference type="NCBI Taxonomy" id="1447062"/>
    <lineage>
        <taxon>Bacteria</taxon>
        <taxon>Pseudomonadati</taxon>
        <taxon>Pseudomonadota</taxon>
        <taxon>Alphaproteobacteria</taxon>
        <taxon>Hyphomicrobiales</taxon>
        <taxon>Devosiaceae</taxon>
        <taxon>Paradevosia</taxon>
    </lineage>
</organism>
<dbReference type="InterPro" id="IPR018060">
    <property type="entry name" value="HTH_AraC"/>
</dbReference>
<feature type="domain" description="HTH araC/xylS-type" evidence="4">
    <location>
        <begin position="243"/>
        <end position="340"/>
    </location>
</feature>
<dbReference type="OrthoDB" id="110167at2"/>
<dbReference type="Gene3D" id="1.10.10.60">
    <property type="entry name" value="Homeodomain-like"/>
    <property type="match status" value="2"/>
</dbReference>
<dbReference type="PANTHER" id="PTHR46796:SF14">
    <property type="entry name" value="TRANSCRIPTIONAL REGULATORY PROTEIN"/>
    <property type="match status" value="1"/>
</dbReference>
<accession>A0A5B9DPN4</accession>
<dbReference type="PROSITE" id="PS00041">
    <property type="entry name" value="HTH_ARAC_FAMILY_1"/>
    <property type="match status" value="1"/>
</dbReference>
<evidence type="ECO:0000256" key="3">
    <source>
        <dbReference type="ARBA" id="ARBA00023163"/>
    </source>
</evidence>
<gene>
    <name evidence="5" type="ORF">FNA67_13470</name>
</gene>
<dbReference type="AlphaFoldDB" id="A0A5B9DPN4"/>
<dbReference type="KEGG" id="yti:FNA67_13470"/>
<keyword evidence="3" id="KW-0804">Transcription</keyword>
<dbReference type="Proteomes" id="UP000321062">
    <property type="component" value="Chromosome"/>
</dbReference>
<dbReference type="InterPro" id="IPR009057">
    <property type="entry name" value="Homeodomain-like_sf"/>
</dbReference>
<dbReference type="SUPFAM" id="SSF46689">
    <property type="entry name" value="Homeodomain-like"/>
    <property type="match status" value="2"/>
</dbReference>
<proteinExistence type="predicted"/>
<dbReference type="Pfam" id="PF12833">
    <property type="entry name" value="HTH_18"/>
    <property type="match status" value="1"/>
</dbReference>
<evidence type="ECO:0000313" key="6">
    <source>
        <dbReference type="Proteomes" id="UP000321062"/>
    </source>
</evidence>
<keyword evidence="2" id="KW-0238">DNA-binding</keyword>
<evidence type="ECO:0000259" key="4">
    <source>
        <dbReference type="PROSITE" id="PS01124"/>
    </source>
</evidence>
<dbReference type="EMBL" id="CP041690">
    <property type="protein sequence ID" value="QEE21123.1"/>
    <property type="molecule type" value="Genomic_DNA"/>
</dbReference>
<name>A0A5B9DPN4_9HYPH</name>
<keyword evidence="6" id="KW-1185">Reference proteome</keyword>
<dbReference type="PROSITE" id="PS01124">
    <property type="entry name" value="HTH_ARAC_FAMILY_2"/>
    <property type="match status" value="1"/>
</dbReference>